<evidence type="ECO:0000256" key="5">
    <source>
        <dbReference type="ARBA" id="ARBA00022679"/>
    </source>
</evidence>
<feature type="region of interest" description="Disordered" evidence="9">
    <location>
        <begin position="437"/>
        <end position="466"/>
    </location>
</feature>
<keyword evidence="7 8" id="KW-0539">Nucleus</keyword>
<evidence type="ECO:0000256" key="9">
    <source>
        <dbReference type="SAM" id="MobiDB-lite"/>
    </source>
</evidence>
<sequence length="933" mass="104465">MDASAPTRRARVPASPLRESRTFPAAPPYLLRPVERHLPSAETAGTRAAPARKRRSGGLGRVAPAREEFRVKGRGPVRPGDNVERFVTTLKMAENLAPGTRGTRAEAEVRLPSPRAVPSVRAAAPGPARTWPVQGPEPRGRPPGQGRERDNSGCLSLCSFRRLQVAAKFMPVSSLIVGVDLVPIKPLPNVVTLQEDITTECCRQALRKELKTWKVDVVLNDGAPNVGASWVHDAYSQAHLTLMALRLACDFLARGGCFITKIFRSRDYQSLLWIFEQLFRRVQATKPQASRHESAEIFVVCQGFLAPDKIDSKFFDPKFAFKDVEVQAKTVTELVNKKKPKAEGYAEGDLTLYHRTTVTDFLRAANPVDFLSKASEILLDDEELAQHPATTEDLRACCQDIKVLGRKELRSLLNWRTKLRRHVAKKLKEQAKALDISLSSGEEEEGAEEESVAGCTRQSEEEEEQLDQTLAEMKAQEVAELKRKKRKLLREQRKQRERVALKMDLPGVSIADEGETGMFSLRTIRCPQLLEKVTQGDMGMADILLSTLPRDDIYVSDVEEDDSDASLDSDLDPEELAGDGGHQGVADHTHVPLGEAEDDKEEEENPLLVPLEEKAVLQQEQANLWFSKDGFSGIEDDADEALEIRQAQLLQESRRKRQPPPPARTKTEDTSPLGLGKAPGGTEAPSATEVATGPEAEDGGGSSDSDSSSSEDGESWELSCGKTRSQRPKPDDHGFEVVPIEDPGKRRILDPEGLALGAVIASSKKARRDLVDNSFNRYAFNEDDEELPEWFVQEEKQHRVRQLPIDKKEMEHYRKRWREINARPIKKVAEAKARKKRRMLKKLEQTRKKAEAVVNTVDISEREKVVQLRSLYKKAGLGKEKRQVTYVVAKKGVGRKVRRPAGVRGHFKVVDSRMKKDQRAQQRKGQKRKHQRK</sequence>
<accession>A0A3Q0DJA1</accession>
<dbReference type="Pfam" id="PF11861">
    <property type="entry name" value="DUF3381"/>
    <property type="match status" value="1"/>
</dbReference>
<feature type="compositionally biased region" description="Basic residues" evidence="9">
    <location>
        <begin position="897"/>
        <end position="907"/>
    </location>
</feature>
<dbReference type="GO" id="GO:0005730">
    <property type="term" value="C:nucleolus"/>
    <property type="evidence" value="ECO:0007669"/>
    <property type="project" value="UniProtKB-SubCell"/>
</dbReference>
<dbReference type="EC" id="2.1.1.-" evidence="8"/>
<dbReference type="RefSeq" id="XP_021564594.1">
    <property type="nucleotide sequence ID" value="XM_021708919.1"/>
</dbReference>
<feature type="active site" description="Proton acceptor" evidence="8">
    <location>
        <position position="261"/>
    </location>
</feature>
<dbReference type="KEGG" id="csyr:103252072"/>
<dbReference type="PANTHER" id="PTHR10920:SF13">
    <property type="entry name" value="PRE-RRNA 2'-O-RIBOSE RNA METHYLTRANSFERASE FTSJ3"/>
    <property type="match status" value="1"/>
</dbReference>
<keyword evidence="3 8" id="KW-0698">rRNA processing</keyword>
<feature type="compositionally biased region" description="Acidic residues" evidence="9">
    <location>
        <begin position="595"/>
        <end position="605"/>
    </location>
</feature>
<evidence type="ECO:0000256" key="8">
    <source>
        <dbReference type="HAMAP-Rule" id="MF_03163"/>
    </source>
</evidence>
<dbReference type="GO" id="GO:0016435">
    <property type="term" value="F:rRNA (guanine) methyltransferase activity"/>
    <property type="evidence" value="ECO:0007669"/>
    <property type="project" value="TreeGrafter"/>
</dbReference>
<dbReference type="InterPro" id="IPR024576">
    <property type="entry name" value="rRNA_MeTfrase_Spb1_DUF3381"/>
</dbReference>
<dbReference type="Pfam" id="PF01728">
    <property type="entry name" value="FtsJ"/>
    <property type="match status" value="1"/>
</dbReference>
<keyword evidence="13" id="KW-1185">Reference proteome</keyword>
<dbReference type="CTD" id="117246"/>
<dbReference type="AlphaFoldDB" id="A0A3Q0DJA1"/>
<feature type="region of interest" description="Disordered" evidence="9">
    <location>
        <begin position="637"/>
        <end position="748"/>
    </location>
</feature>
<feature type="compositionally biased region" description="Acidic residues" evidence="9">
    <location>
        <begin position="441"/>
        <end position="451"/>
    </location>
</feature>
<evidence type="ECO:0000313" key="13">
    <source>
        <dbReference type="Proteomes" id="UP000189704"/>
    </source>
</evidence>
<evidence type="ECO:0000256" key="1">
    <source>
        <dbReference type="ARBA" id="ARBA00004604"/>
    </source>
</evidence>
<evidence type="ECO:0000256" key="2">
    <source>
        <dbReference type="ARBA" id="ARBA00022517"/>
    </source>
</evidence>
<evidence type="ECO:0000259" key="10">
    <source>
        <dbReference type="Pfam" id="PF01728"/>
    </source>
</evidence>
<keyword evidence="4 8" id="KW-0489">Methyltransferase</keyword>
<feature type="domain" description="Ribosomal RNA methyltransferase SPB1-like C-terminal" evidence="11">
    <location>
        <begin position="742"/>
        <end position="924"/>
    </location>
</feature>
<dbReference type="Proteomes" id="UP000189704">
    <property type="component" value="Unplaced"/>
</dbReference>
<feature type="compositionally biased region" description="Acidic residues" evidence="9">
    <location>
        <begin position="559"/>
        <end position="577"/>
    </location>
</feature>
<dbReference type="PANTHER" id="PTHR10920">
    <property type="entry name" value="RIBOSOMAL RNA METHYLTRANSFERASE"/>
    <property type="match status" value="1"/>
</dbReference>
<dbReference type="InterPro" id="IPR012920">
    <property type="entry name" value="rRNA_MeTfrase_SPB1-like_C"/>
</dbReference>
<keyword evidence="8" id="KW-0175">Coiled coil</keyword>
<dbReference type="STRING" id="1868482.ENSTSYP00000001296"/>
<keyword evidence="5 8" id="KW-0808">Transferase</keyword>
<dbReference type="Gene3D" id="3.40.50.150">
    <property type="entry name" value="Vaccinia Virus protein VP39"/>
    <property type="match status" value="1"/>
</dbReference>
<protein>
    <recommendedName>
        <fullName evidence="8">pre-rRNA processing protein FTSJ3</fullName>
        <ecNumber evidence="8">2.1.1.-</ecNumber>
    </recommendedName>
    <alternativeName>
        <fullName evidence="8">2'-O-ribose RNA methyltransferase SPB1 homolog</fullName>
    </alternativeName>
    <alternativeName>
        <fullName evidence="8">Protein ftsJ homolog 3</fullName>
    </alternativeName>
    <alternativeName>
        <fullName evidence="8">Putative rRNA methyltransferase 3</fullName>
    </alternativeName>
</protein>
<keyword evidence="6 8" id="KW-0949">S-adenosyl-L-methionine</keyword>
<dbReference type="InterPro" id="IPR028589">
    <property type="entry name" value="SPB1-like"/>
</dbReference>
<dbReference type="FunFam" id="3.40.50.150:FF:000004">
    <property type="entry name" value="AdoMet-dependent rRNA methyltransferase SPB1"/>
    <property type="match status" value="1"/>
</dbReference>
<feature type="domain" description="Ribosomal RNA methyltransferase FtsJ" evidence="10">
    <location>
        <begin position="164"/>
        <end position="304"/>
    </location>
</feature>
<dbReference type="SUPFAM" id="SSF53335">
    <property type="entry name" value="S-adenosyl-L-methionine-dependent methyltransferases"/>
    <property type="match status" value="1"/>
</dbReference>
<dbReference type="HAMAP" id="MF_03163">
    <property type="entry name" value="RNA_methyltr_E_SPB1"/>
    <property type="match status" value="1"/>
</dbReference>
<dbReference type="Pfam" id="PF07780">
    <property type="entry name" value="Spb1_C"/>
    <property type="match status" value="1"/>
</dbReference>
<keyword evidence="2 8" id="KW-0690">Ribosome biogenesis</keyword>
<dbReference type="GO" id="GO:0000463">
    <property type="term" value="P:maturation of LSU-rRNA from tricistronic rRNA transcript (SSU-rRNA, 5.8S rRNA, LSU-rRNA)"/>
    <property type="evidence" value="ECO:0007669"/>
    <property type="project" value="TreeGrafter"/>
</dbReference>
<evidence type="ECO:0000259" key="12">
    <source>
        <dbReference type="Pfam" id="PF11861"/>
    </source>
</evidence>
<feature type="region of interest" description="Disordered" evidence="9">
    <location>
        <begin position="1"/>
        <end position="62"/>
    </location>
</feature>
<dbReference type="GO" id="GO:0000466">
    <property type="term" value="P:maturation of 5.8S rRNA from tricistronic rRNA transcript (SSU-rRNA, 5.8S rRNA, LSU-rRNA)"/>
    <property type="evidence" value="ECO:0007669"/>
    <property type="project" value="TreeGrafter"/>
</dbReference>
<feature type="coiled-coil region" evidence="8">
    <location>
        <begin position="826"/>
        <end position="863"/>
    </location>
</feature>
<dbReference type="GO" id="GO:0030687">
    <property type="term" value="C:preribosome, large subunit precursor"/>
    <property type="evidence" value="ECO:0007669"/>
    <property type="project" value="TreeGrafter"/>
</dbReference>
<feature type="compositionally biased region" description="Basic and acidic residues" evidence="9">
    <location>
        <begin position="908"/>
        <end position="920"/>
    </location>
</feature>
<comment type="subunit">
    <text evidence="8">Interacts with NIP7.</text>
</comment>
<evidence type="ECO:0000256" key="6">
    <source>
        <dbReference type="ARBA" id="ARBA00022691"/>
    </source>
</evidence>
<dbReference type="InterPro" id="IPR002877">
    <property type="entry name" value="RNA_MeTrfase_FtsJ_dom"/>
</dbReference>
<comment type="subcellular location">
    <subcellularLocation>
        <location evidence="1 8">Nucleus</location>
        <location evidence="1 8">Nucleolus</location>
    </subcellularLocation>
</comment>
<feature type="compositionally biased region" description="Basic residues" evidence="9">
    <location>
        <begin position="921"/>
        <end position="933"/>
    </location>
</feature>
<feature type="domain" description="DUF3381" evidence="12">
    <location>
        <begin position="336"/>
        <end position="498"/>
    </location>
</feature>
<organism evidence="13 14">
    <name type="scientific">Carlito syrichta</name>
    <name type="common">Philippine tarsier</name>
    <name type="synonym">Tarsius syrichta</name>
    <dbReference type="NCBI Taxonomy" id="1868482"/>
    <lineage>
        <taxon>Eukaryota</taxon>
        <taxon>Metazoa</taxon>
        <taxon>Chordata</taxon>
        <taxon>Craniata</taxon>
        <taxon>Vertebrata</taxon>
        <taxon>Euteleostomi</taxon>
        <taxon>Mammalia</taxon>
        <taxon>Eutheria</taxon>
        <taxon>Euarchontoglires</taxon>
        <taxon>Primates</taxon>
        <taxon>Haplorrhini</taxon>
        <taxon>Tarsiiformes</taxon>
        <taxon>Tarsiidae</taxon>
        <taxon>Carlito</taxon>
    </lineage>
</organism>
<proteinExistence type="inferred from homology"/>
<dbReference type="GO" id="GO:0030688">
    <property type="term" value="C:preribosome, small subunit precursor"/>
    <property type="evidence" value="ECO:0007669"/>
    <property type="project" value="UniProtKB-UniRule"/>
</dbReference>
<gene>
    <name evidence="8 14" type="primary">FTSJ3</name>
</gene>
<comment type="catalytic activity">
    <reaction evidence="8">
        <text>a ribonucleotide in rRNA + S-adenosyl-L-methionine = a 2'-O-methylribonucleotide in rRNA + S-adenosyl-L-homocysteine + H(+)</text>
        <dbReference type="Rhea" id="RHEA:48628"/>
        <dbReference type="Rhea" id="RHEA-COMP:12164"/>
        <dbReference type="Rhea" id="RHEA-COMP:12165"/>
        <dbReference type="ChEBI" id="CHEBI:15378"/>
        <dbReference type="ChEBI" id="CHEBI:57856"/>
        <dbReference type="ChEBI" id="CHEBI:59789"/>
        <dbReference type="ChEBI" id="CHEBI:90675"/>
        <dbReference type="ChEBI" id="CHEBI:90676"/>
    </reaction>
</comment>
<dbReference type="InterPro" id="IPR029063">
    <property type="entry name" value="SAM-dependent_MTases_sf"/>
</dbReference>
<dbReference type="InterPro" id="IPR050082">
    <property type="entry name" value="RNA_methyltr_RlmE"/>
</dbReference>
<dbReference type="OrthoDB" id="289250at2759"/>
<feature type="region of interest" description="Disordered" evidence="9">
    <location>
        <begin position="559"/>
        <end position="605"/>
    </location>
</feature>
<feature type="region of interest" description="Disordered" evidence="9">
    <location>
        <begin position="116"/>
        <end position="151"/>
    </location>
</feature>
<dbReference type="GO" id="GO:0008650">
    <property type="term" value="F:rRNA (uridine-2'-O-)-methyltransferase activity"/>
    <property type="evidence" value="ECO:0007669"/>
    <property type="project" value="TreeGrafter"/>
</dbReference>
<evidence type="ECO:0000256" key="4">
    <source>
        <dbReference type="ARBA" id="ARBA00022603"/>
    </source>
</evidence>
<feature type="compositionally biased region" description="Low complexity" evidence="9">
    <location>
        <begin position="116"/>
        <end position="145"/>
    </location>
</feature>
<dbReference type="GeneID" id="103252072"/>
<comment type="caution">
    <text evidence="8">Lacks conserved residue(s) required for the propagation of feature annotation.</text>
</comment>
<comment type="function">
    <text evidence="8">Probable methyltransferase involved in the processing of the 34S pre-rRNA to 18S rRNA and in 40S ribosomal subunit formation.</text>
</comment>
<evidence type="ECO:0000256" key="7">
    <source>
        <dbReference type="ARBA" id="ARBA00023242"/>
    </source>
</evidence>
<comment type="similarity">
    <text evidence="8">Belongs to the class I-like SAM-binding methyltransferase superfamily. RNA methyltransferase RlmE family. SPB1 subfamily.</text>
</comment>
<evidence type="ECO:0000259" key="11">
    <source>
        <dbReference type="Pfam" id="PF07780"/>
    </source>
</evidence>
<evidence type="ECO:0000313" key="14">
    <source>
        <dbReference type="RefSeq" id="XP_021564594.1"/>
    </source>
</evidence>
<name>A0A3Q0DJA1_CARSF</name>
<feature type="region of interest" description="Disordered" evidence="9">
    <location>
        <begin position="897"/>
        <end position="933"/>
    </location>
</feature>
<evidence type="ECO:0000256" key="3">
    <source>
        <dbReference type="ARBA" id="ARBA00022552"/>
    </source>
</evidence>
<reference evidence="14" key="1">
    <citation type="submission" date="2025-08" db="UniProtKB">
        <authorList>
            <consortium name="RefSeq"/>
        </authorList>
    </citation>
    <scope>IDENTIFICATION</scope>
</reference>